<proteinExistence type="predicted"/>
<sequence length="75" mass="8487">MKCTHFQRRSTPGINRNVEVMENADKLYRDVMVAIAAAPTAPNKEAMRSWAQSAVAAYTEDMSKLWARMQQEGLL</sequence>
<gene>
    <name evidence="2" type="ORF">UFOVP228_22</name>
    <name evidence="1" type="ORF">UFOVP47_80</name>
</gene>
<evidence type="ECO:0000313" key="2">
    <source>
        <dbReference type="EMBL" id="CAB5219072.1"/>
    </source>
</evidence>
<dbReference type="EMBL" id="LR797820">
    <property type="protein sequence ID" value="CAB4241140.1"/>
    <property type="molecule type" value="Genomic_DNA"/>
</dbReference>
<reference evidence="1" key="1">
    <citation type="submission" date="2020-05" db="EMBL/GenBank/DDBJ databases">
        <authorList>
            <person name="Chiriac C."/>
            <person name="Salcher M."/>
            <person name="Ghai R."/>
            <person name="Kavagutti S V."/>
        </authorList>
    </citation>
    <scope>NUCLEOTIDE SEQUENCE</scope>
</reference>
<organism evidence="1">
    <name type="scientific">uncultured Caudovirales phage</name>
    <dbReference type="NCBI Taxonomy" id="2100421"/>
    <lineage>
        <taxon>Viruses</taxon>
        <taxon>Duplodnaviria</taxon>
        <taxon>Heunggongvirae</taxon>
        <taxon>Uroviricota</taxon>
        <taxon>Caudoviricetes</taxon>
        <taxon>Peduoviridae</taxon>
        <taxon>Maltschvirus</taxon>
        <taxon>Maltschvirus maltsch</taxon>
    </lineage>
</organism>
<name>A0A6J5TC91_9CAUD</name>
<accession>A0A6J5TC91</accession>
<protein>
    <submittedName>
        <fullName evidence="1">Uncharacterized protein</fullName>
    </submittedName>
</protein>
<dbReference type="EMBL" id="LR798273">
    <property type="protein sequence ID" value="CAB5219072.1"/>
    <property type="molecule type" value="Genomic_DNA"/>
</dbReference>
<evidence type="ECO:0000313" key="1">
    <source>
        <dbReference type="EMBL" id="CAB4241140.1"/>
    </source>
</evidence>